<dbReference type="OMA" id="WGSNEAR"/>
<keyword evidence="2" id="KW-1185">Reference proteome</keyword>
<dbReference type="PANTHER" id="PTHR37265">
    <property type="entry name" value="OS01G0195300 PROTEIN"/>
    <property type="match status" value="1"/>
</dbReference>
<reference evidence="1" key="2">
    <citation type="submission" date="2021-03" db="UniProtKB">
        <authorList>
            <consortium name="EnsemblPlants"/>
        </authorList>
    </citation>
    <scope>IDENTIFICATION</scope>
</reference>
<dbReference type="EMBL" id="UZAU01000140">
    <property type="status" value="NOT_ANNOTATED_CDS"/>
    <property type="molecule type" value="Genomic_DNA"/>
</dbReference>
<evidence type="ECO:0000313" key="2">
    <source>
        <dbReference type="Proteomes" id="UP000596661"/>
    </source>
</evidence>
<proteinExistence type="predicted"/>
<name>A0A803P352_CANSA</name>
<dbReference type="EnsemblPlants" id="evm.model.02.900">
    <property type="protein sequence ID" value="cds.evm.model.02.900"/>
    <property type="gene ID" value="evm.TU.02.900"/>
</dbReference>
<organism evidence="1 2">
    <name type="scientific">Cannabis sativa</name>
    <name type="common">Hemp</name>
    <name type="synonym">Marijuana</name>
    <dbReference type="NCBI Taxonomy" id="3483"/>
    <lineage>
        <taxon>Eukaryota</taxon>
        <taxon>Viridiplantae</taxon>
        <taxon>Streptophyta</taxon>
        <taxon>Embryophyta</taxon>
        <taxon>Tracheophyta</taxon>
        <taxon>Spermatophyta</taxon>
        <taxon>Magnoliopsida</taxon>
        <taxon>eudicotyledons</taxon>
        <taxon>Gunneridae</taxon>
        <taxon>Pentapetalae</taxon>
        <taxon>rosids</taxon>
        <taxon>fabids</taxon>
        <taxon>Rosales</taxon>
        <taxon>Cannabaceae</taxon>
        <taxon>Cannabis</taxon>
    </lineage>
</organism>
<accession>A0A803P352</accession>
<protein>
    <submittedName>
        <fullName evidence="1">Uncharacterized protein</fullName>
    </submittedName>
</protein>
<reference evidence="1" key="1">
    <citation type="submission" date="2018-11" db="EMBL/GenBank/DDBJ databases">
        <authorList>
            <person name="Grassa J C."/>
        </authorList>
    </citation>
    <scope>NUCLEOTIDE SEQUENCE [LARGE SCALE GENOMIC DNA]</scope>
</reference>
<dbReference type="PANTHER" id="PTHR37265:SF5">
    <property type="entry name" value="OS01G0195300 PROTEIN"/>
    <property type="match status" value="1"/>
</dbReference>
<dbReference type="Proteomes" id="UP000596661">
    <property type="component" value="Chromosome 2"/>
</dbReference>
<dbReference type="Gramene" id="evm.model.02.900">
    <property type="protein sequence ID" value="cds.evm.model.02.900"/>
    <property type="gene ID" value="evm.TU.02.900"/>
</dbReference>
<dbReference type="AlphaFoldDB" id="A0A803P352"/>
<evidence type="ECO:0000313" key="1">
    <source>
        <dbReference type="EnsemblPlants" id="cds.evm.model.02.900"/>
    </source>
</evidence>
<sequence>MEVIKVSDGAQDSAVATEKRKRVEADMDYVIDDDILAWLSGEDDYSSETMSDQLMELLDATVTEESSPSKVRFIENPYKPPGTFQTTPSSYVTINGNEESCGSSFSDRDSSVMVSVYTSGGFIGSQMTGFGSLEEVVGLDLESSMKRWLEDGLEAEMEGAWGSSDEGLMIDCDGDGDGDGDSLAKFWTEIFSEKEVA</sequence>